<dbReference type="Proteomes" id="UP001201262">
    <property type="component" value="Unassembled WGS sequence"/>
</dbReference>
<dbReference type="PROSITE" id="PS00218">
    <property type="entry name" value="AMINO_ACID_PERMEASE_1"/>
    <property type="match status" value="1"/>
</dbReference>
<dbReference type="PANTHER" id="PTHR43341">
    <property type="entry name" value="AMINO ACID PERMEASE"/>
    <property type="match status" value="1"/>
</dbReference>
<feature type="transmembrane region" description="Helical" evidence="8">
    <location>
        <begin position="155"/>
        <end position="176"/>
    </location>
</feature>
<dbReference type="AlphaFoldDB" id="A0AAD4PTR2"/>
<dbReference type="EMBL" id="JAJTJA010000016">
    <property type="protein sequence ID" value="KAH8689119.1"/>
    <property type="molecule type" value="Genomic_DNA"/>
</dbReference>
<dbReference type="PIRSF" id="PIRSF006060">
    <property type="entry name" value="AA_transporter"/>
    <property type="match status" value="1"/>
</dbReference>
<evidence type="ECO:0000256" key="2">
    <source>
        <dbReference type="ARBA" id="ARBA00022448"/>
    </source>
</evidence>
<comment type="caution">
    <text evidence="10">The sequence shown here is derived from an EMBL/GenBank/DDBJ whole genome shotgun (WGS) entry which is preliminary data.</text>
</comment>
<evidence type="ECO:0000256" key="8">
    <source>
        <dbReference type="SAM" id="Phobius"/>
    </source>
</evidence>
<feature type="transmembrane region" description="Helical" evidence="8">
    <location>
        <begin position="188"/>
        <end position="206"/>
    </location>
</feature>
<feature type="region of interest" description="Disordered" evidence="7">
    <location>
        <begin position="1"/>
        <end position="21"/>
    </location>
</feature>
<feature type="transmembrane region" description="Helical" evidence="8">
    <location>
        <begin position="322"/>
        <end position="344"/>
    </location>
</feature>
<evidence type="ECO:0000313" key="11">
    <source>
        <dbReference type="Proteomes" id="UP001201262"/>
    </source>
</evidence>
<proteinExistence type="predicted"/>
<evidence type="ECO:0000256" key="7">
    <source>
        <dbReference type="SAM" id="MobiDB-lite"/>
    </source>
</evidence>
<keyword evidence="4" id="KW-0029">Amino-acid transport</keyword>
<keyword evidence="2" id="KW-0813">Transport</keyword>
<evidence type="ECO:0000259" key="9">
    <source>
        <dbReference type="Pfam" id="PF00324"/>
    </source>
</evidence>
<evidence type="ECO:0000256" key="3">
    <source>
        <dbReference type="ARBA" id="ARBA00022692"/>
    </source>
</evidence>
<protein>
    <submittedName>
        <fullName evidence="10">Histidine permease</fullName>
    </submittedName>
</protein>
<gene>
    <name evidence="10" type="ORF">BGW36DRAFT_365651</name>
</gene>
<evidence type="ECO:0000256" key="4">
    <source>
        <dbReference type="ARBA" id="ARBA00022970"/>
    </source>
</evidence>
<dbReference type="Pfam" id="PF00324">
    <property type="entry name" value="AA_permease"/>
    <property type="match status" value="1"/>
</dbReference>
<feature type="transmembrane region" description="Helical" evidence="8">
    <location>
        <begin position="365"/>
        <end position="382"/>
    </location>
</feature>
<dbReference type="GeneID" id="70244960"/>
<feature type="transmembrane region" description="Helical" evidence="8">
    <location>
        <begin position="113"/>
        <end position="135"/>
    </location>
</feature>
<dbReference type="RefSeq" id="XP_046065545.1">
    <property type="nucleotide sequence ID" value="XM_046214673.1"/>
</dbReference>
<keyword evidence="11" id="KW-1185">Reference proteome</keyword>
<organism evidence="10 11">
    <name type="scientific">Talaromyces proteolyticus</name>
    <dbReference type="NCBI Taxonomy" id="1131652"/>
    <lineage>
        <taxon>Eukaryota</taxon>
        <taxon>Fungi</taxon>
        <taxon>Dikarya</taxon>
        <taxon>Ascomycota</taxon>
        <taxon>Pezizomycotina</taxon>
        <taxon>Eurotiomycetes</taxon>
        <taxon>Eurotiomycetidae</taxon>
        <taxon>Eurotiales</taxon>
        <taxon>Trichocomaceae</taxon>
        <taxon>Talaromyces</taxon>
        <taxon>Talaromyces sect. Bacilispori</taxon>
    </lineage>
</organism>
<feature type="transmembrane region" description="Helical" evidence="8">
    <location>
        <begin position="394"/>
        <end position="417"/>
    </location>
</feature>
<dbReference type="InterPro" id="IPR050524">
    <property type="entry name" value="APC_YAT"/>
</dbReference>
<feature type="domain" description="Amino acid permease/ SLC12A" evidence="9">
    <location>
        <begin position="45"/>
        <end position="495"/>
    </location>
</feature>
<dbReference type="GO" id="GO:0016020">
    <property type="term" value="C:membrane"/>
    <property type="evidence" value="ECO:0007669"/>
    <property type="project" value="UniProtKB-SubCell"/>
</dbReference>
<evidence type="ECO:0000256" key="5">
    <source>
        <dbReference type="ARBA" id="ARBA00022989"/>
    </source>
</evidence>
<dbReference type="Gene3D" id="1.20.1740.10">
    <property type="entry name" value="Amino acid/polyamine transporter I"/>
    <property type="match status" value="1"/>
</dbReference>
<keyword evidence="3 8" id="KW-0812">Transmembrane</keyword>
<feature type="transmembrane region" description="Helical" evidence="8">
    <location>
        <begin position="267"/>
        <end position="286"/>
    </location>
</feature>
<evidence type="ECO:0000256" key="1">
    <source>
        <dbReference type="ARBA" id="ARBA00004141"/>
    </source>
</evidence>
<keyword evidence="5 8" id="KW-1133">Transmembrane helix</keyword>
<dbReference type="GO" id="GO:0015171">
    <property type="term" value="F:amino acid transmembrane transporter activity"/>
    <property type="evidence" value="ECO:0007669"/>
    <property type="project" value="TreeGrafter"/>
</dbReference>
<feature type="transmembrane region" description="Helical" evidence="8">
    <location>
        <begin position="438"/>
        <end position="461"/>
    </location>
</feature>
<evidence type="ECO:0000313" key="10">
    <source>
        <dbReference type="EMBL" id="KAH8689119.1"/>
    </source>
</evidence>
<comment type="subcellular location">
    <subcellularLocation>
        <location evidence="1">Membrane</location>
        <topology evidence="1">Multi-pass membrane protein</topology>
    </subcellularLocation>
</comment>
<feature type="transmembrane region" description="Helical" evidence="8">
    <location>
        <begin position="74"/>
        <end position="101"/>
    </location>
</feature>
<dbReference type="InterPro" id="IPR004841">
    <property type="entry name" value="AA-permease/SLC12A_dom"/>
</dbReference>
<reference evidence="10" key="1">
    <citation type="submission" date="2021-12" db="EMBL/GenBank/DDBJ databases">
        <title>Convergent genome expansion in fungi linked to evolution of root-endophyte symbiosis.</title>
        <authorList>
            <consortium name="DOE Joint Genome Institute"/>
            <person name="Ke Y.-H."/>
            <person name="Bonito G."/>
            <person name="Liao H.-L."/>
            <person name="Looney B."/>
            <person name="Rojas-Flechas A."/>
            <person name="Nash J."/>
            <person name="Hameed K."/>
            <person name="Schadt C."/>
            <person name="Martin F."/>
            <person name="Crous P.W."/>
            <person name="Miettinen O."/>
            <person name="Magnuson J.K."/>
            <person name="Labbe J."/>
            <person name="Jacobson D."/>
            <person name="Doktycz M.J."/>
            <person name="Veneault-Fourrey C."/>
            <person name="Kuo A."/>
            <person name="Mondo S."/>
            <person name="Calhoun S."/>
            <person name="Riley R."/>
            <person name="Ohm R."/>
            <person name="LaButti K."/>
            <person name="Andreopoulos B."/>
            <person name="Pangilinan J."/>
            <person name="Nolan M."/>
            <person name="Tritt A."/>
            <person name="Clum A."/>
            <person name="Lipzen A."/>
            <person name="Daum C."/>
            <person name="Barry K."/>
            <person name="Grigoriev I.V."/>
            <person name="Vilgalys R."/>
        </authorList>
    </citation>
    <scope>NUCLEOTIDE SEQUENCE</scope>
    <source>
        <strain evidence="10">PMI_201</strain>
    </source>
</reference>
<keyword evidence="6 8" id="KW-0472">Membrane</keyword>
<accession>A0AAD4PTR2</accession>
<name>A0AAD4PTR2_9EURO</name>
<dbReference type="InterPro" id="IPR004840">
    <property type="entry name" value="Amino_acid_permease_CS"/>
</dbReference>
<feature type="transmembrane region" description="Helical" evidence="8">
    <location>
        <begin position="46"/>
        <end position="68"/>
    </location>
</feature>
<feature type="transmembrane region" description="Helical" evidence="8">
    <location>
        <begin position="473"/>
        <end position="494"/>
    </location>
</feature>
<sequence>MAHDKENQPETALSPHATETGDMTDYYMQPVGSDSGLARSLESRHLLMFSVGASIGMGLWLGSGSSLIDGGPAAIFLGYCIAGSIAWALNQAIGELAVLYPLASAFPQWTRKFIDAAPAFTVGWAYWFSASITLANELQGVVTVLSFWTDKVPKAAWLSIFLVVILLINVCAVRVFGEVEAAMSTIKLFWIIIVIITCIVISAGGAPNHHKTGFEYWNSMPFTHGFKGFLSVMSTCIFAMGGSEMGGIVAAEARNPKRSVPRAVNTIWLRLSAFYIIGSLVVTITVSPKDKDLFGGQGINASPFVIAFRNAGVPGLAHAMNAVIFISVLSSGNAQAYIATRTLVGLANINMAPQIFGKCDRVGRPWAAIVLTFLIGGGLSYLNVSESGATIFGWFSSLTALCILYLWGTIFLCHIRFRLAWKEQKRSINDLPWRTWTWPWGSIYGLTWCLLLVIVEFYLAVWPLGESSSAKNFFANYISVVAIVILFIASKIYYRGSFWIKAADIDLDTGRRYYVDDTVDATEPRSRFRFNILKVLAGDSKF</sequence>
<dbReference type="FunFam" id="1.20.1740.10:FF:000070">
    <property type="entry name" value="Amino acid transporter (Eurofung)"/>
    <property type="match status" value="1"/>
</dbReference>
<dbReference type="PANTHER" id="PTHR43341:SF37">
    <property type="entry name" value="AMINO ACID TRANSPORTER (EUROFUNG)"/>
    <property type="match status" value="1"/>
</dbReference>
<evidence type="ECO:0000256" key="6">
    <source>
        <dbReference type="ARBA" id="ARBA00023136"/>
    </source>
</evidence>
<feature type="transmembrane region" description="Helical" evidence="8">
    <location>
        <begin position="226"/>
        <end position="246"/>
    </location>
</feature>